<dbReference type="SUPFAM" id="SSF51717">
    <property type="entry name" value="Dihydropteroate synthetase-like"/>
    <property type="match status" value="1"/>
</dbReference>
<dbReference type="EC" id="2.5.1.15" evidence="5"/>
<dbReference type="NCBIfam" id="TIGR01496">
    <property type="entry name" value="DHPS"/>
    <property type="match status" value="1"/>
</dbReference>
<keyword evidence="14" id="KW-1185">Reference proteome</keyword>
<name>A0A7L7LAK2_9BACT</name>
<evidence type="ECO:0000256" key="5">
    <source>
        <dbReference type="ARBA" id="ARBA00012458"/>
    </source>
</evidence>
<dbReference type="PROSITE" id="PS50972">
    <property type="entry name" value="PTERIN_BINDING"/>
    <property type="match status" value="1"/>
</dbReference>
<feature type="domain" description="Pterin-binding" evidence="12">
    <location>
        <begin position="26"/>
        <end position="278"/>
    </location>
</feature>
<dbReference type="Gene3D" id="3.20.20.20">
    <property type="entry name" value="Dihydropteroate synthase-like"/>
    <property type="match status" value="1"/>
</dbReference>
<keyword evidence="9" id="KW-0460">Magnesium</keyword>
<dbReference type="GO" id="GO:0046872">
    <property type="term" value="F:metal ion binding"/>
    <property type="evidence" value="ECO:0007669"/>
    <property type="project" value="UniProtKB-KW"/>
</dbReference>
<dbReference type="GO" id="GO:0004156">
    <property type="term" value="F:dihydropteroate synthase activity"/>
    <property type="evidence" value="ECO:0007669"/>
    <property type="project" value="UniProtKB-EC"/>
</dbReference>
<evidence type="ECO:0000256" key="4">
    <source>
        <dbReference type="ARBA" id="ARBA00009503"/>
    </source>
</evidence>
<accession>A0A7L7LAK2</accession>
<dbReference type="PROSITE" id="PS00793">
    <property type="entry name" value="DHPS_2"/>
    <property type="match status" value="1"/>
</dbReference>
<keyword evidence="10" id="KW-0289">Folate biosynthesis</keyword>
<dbReference type="RefSeq" id="WP_182412310.1">
    <property type="nucleotide sequence ID" value="NZ_CP055153.1"/>
</dbReference>
<keyword evidence="8" id="KW-0479">Metal-binding</keyword>
<evidence type="ECO:0000256" key="1">
    <source>
        <dbReference type="ARBA" id="ARBA00000012"/>
    </source>
</evidence>
<evidence type="ECO:0000256" key="6">
    <source>
        <dbReference type="ARBA" id="ARBA00016919"/>
    </source>
</evidence>
<comment type="similarity">
    <text evidence="4">Belongs to the DHPS family.</text>
</comment>
<evidence type="ECO:0000256" key="3">
    <source>
        <dbReference type="ARBA" id="ARBA00004763"/>
    </source>
</evidence>
<dbReference type="EMBL" id="CP055153">
    <property type="protein sequence ID" value="QMU29850.1"/>
    <property type="molecule type" value="Genomic_DNA"/>
</dbReference>
<dbReference type="CDD" id="cd00739">
    <property type="entry name" value="DHPS"/>
    <property type="match status" value="1"/>
</dbReference>
<dbReference type="PANTHER" id="PTHR20941">
    <property type="entry name" value="FOLATE SYNTHESIS PROTEINS"/>
    <property type="match status" value="1"/>
</dbReference>
<dbReference type="InterPro" id="IPR045031">
    <property type="entry name" value="DHP_synth-like"/>
</dbReference>
<dbReference type="GO" id="GO:0046654">
    <property type="term" value="P:tetrahydrofolate biosynthetic process"/>
    <property type="evidence" value="ECO:0007669"/>
    <property type="project" value="TreeGrafter"/>
</dbReference>
<dbReference type="InterPro" id="IPR006390">
    <property type="entry name" value="DHP_synth_dom"/>
</dbReference>
<evidence type="ECO:0000313" key="13">
    <source>
        <dbReference type="EMBL" id="QMU29850.1"/>
    </source>
</evidence>
<dbReference type="KEGG" id="add:HUW48_18280"/>
<reference evidence="13 14" key="2">
    <citation type="submission" date="2020-08" db="EMBL/GenBank/DDBJ databases">
        <title>Adhaeribacter dokdonensis sp. nov., isolated from the rhizosphere of Elymus tsukushiensis, a plant native to the Dokdo Islands, Republic of Korea.</title>
        <authorList>
            <person name="Ghim S.Y."/>
        </authorList>
    </citation>
    <scope>NUCLEOTIDE SEQUENCE [LARGE SCALE GENOMIC DNA]</scope>
    <source>
        <strain evidence="13 14">KUDC8001</strain>
    </source>
</reference>
<dbReference type="FunFam" id="3.20.20.20:FF:000006">
    <property type="entry name" value="Dihydropteroate synthase"/>
    <property type="match status" value="1"/>
</dbReference>
<comment type="catalytic activity">
    <reaction evidence="1">
        <text>(7,8-dihydropterin-6-yl)methyl diphosphate + 4-aminobenzoate = 7,8-dihydropteroate + diphosphate</text>
        <dbReference type="Rhea" id="RHEA:19949"/>
        <dbReference type="ChEBI" id="CHEBI:17836"/>
        <dbReference type="ChEBI" id="CHEBI:17839"/>
        <dbReference type="ChEBI" id="CHEBI:33019"/>
        <dbReference type="ChEBI" id="CHEBI:72950"/>
        <dbReference type="EC" id="2.5.1.15"/>
    </reaction>
</comment>
<evidence type="ECO:0000256" key="7">
    <source>
        <dbReference type="ARBA" id="ARBA00022679"/>
    </source>
</evidence>
<evidence type="ECO:0000256" key="10">
    <source>
        <dbReference type="ARBA" id="ARBA00022909"/>
    </source>
</evidence>
<evidence type="ECO:0000313" key="14">
    <source>
        <dbReference type="Proteomes" id="UP000514509"/>
    </source>
</evidence>
<evidence type="ECO:0000256" key="9">
    <source>
        <dbReference type="ARBA" id="ARBA00022842"/>
    </source>
</evidence>
<proteinExistence type="inferred from homology"/>
<comment type="cofactor">
    <cofactor evidence="2">
        <name>Mg(2+)</name>
        <dbReference type="ChEBI" id="CHEBI:18420"/>
    </cofactor>
</comment>
<dbReference type="GO" id="GO:0046656">
    <property type="term" value="P:folic acid biosynthetic process"/>
    <property type="evidence" value="ECO:0007669"/>
    <property type="project" value="UniProtKB-KW"/>
</dbReference>
<organism evidence="13 14">
    <name type="scientific">Adhaeribacter radiodurans</name>
    <dbReference type="NCBI Taxonomy" id="2745197"/>
    <lineage>
        <taxon>Bacteria</taxon>
        <taxon>Pseudomonadati</taxon>
        <taxon>Bacteroidota</taxon>
        <taxon>Cytophagia</taxon>
        <taxon>Cytophagales</taxon>
        <taxon>Hymenobacteraceae</taxon>
        <taxon>Adhaeribacter</taxon>
    </lineage>
</organism>
<evidence type="ECO:0000256" key="11">
    <source>
        <dbReference type="ARBA" id="ARBA00030193"/>
    </source>
</evidence>
<comment type="pathway">
    <text evidence="3">Cofactor biosynthesis; tetrahydrofolate biosynthesis; 7,8-dihydrofolate from 2-amino-4-hydroxy-6-hydroxymethyl-7,8-dihydropteridine diphosphate and 4-aminobenzoate: step 1/2.</text>
</comment>
<dbReference type="PANTHER" id="PTHR20941:SF1">
    <property type="entry name" value="FOLIC ACID SYNTHESIS PROTEIN FOL1"/>
    <property type="match status" value="1"/>
</dbReference>
<reference evidence="13 14" key="1">
    <citation type="submission" date="2020-06" db="EMBL/GenBank/DDBJ databases">
        <authorList>
            <person name="Hwang Y.J."/>
        </authorList>
    </citation>
    <scope>NUCLEOTIDE SEQUENCE [LARGE SCALE GENOMIC DNA]</scope>
    <source>
        <strain evidence="13 14">KUDC8001</strain>
    </source>
</reference>
<dbReference type="InterPro" id="IPR011005">
    <property type="entry name" value="Dihydropteroate_synth-like_sf"/>
</dbReference>
<evidence type="ECO:0000256" key="8">
    <source>
        <dbReference type="ARBA" id="ARBA00022723"/>
    </source>
</evidence>
<dbReference type="GO" id="GO:0005829">
    <property type="term" value="C:cytosol"/>
    <property type="evidence" value="ECO:0007669"/>
    <property type="project" value="TreeGrafter"/>
</dbReference>
<keyword evidence="7 13" id="KW-0808">Transferase</keyword>
<evidence type="ECO:0000259" key="12">
    <source>
        <dbReference type="PROSITE" id="PS50972"/>
    </source>
</evidence>
<dbReference type="Proteomes" id="UP000514509">
    <property type="component" value="Chromosome"/>
</dbReference>
<dbReference type="AlphaFoldDB" id="A0A7L7LAK2"/>
<gene>
    <name evidence="13" type="primary">folP</name>
    <name evidence="13" type="ORF">HUW48_18280</name>
</gene>
<dbReference type="InterPro" id="IPR000489">
    <property type="entry name" value="Pterin-binding_dom"/>
</dbReference>
<sequence length="284" mass="30871">MKAKDTFFYKKSTLNCHGKILSLASPIVMGILNVTPDSFYEGSRHTTTDEVVAQAEKMLAEGADILDIGGYSSRPGATDISVDEEKARVIPAIEAIRRAFPGTFISIDTFRSEIAQAAVQAGASIINDISGGSLDDKMFATAATLKVPYILMHMRGTPQTMKQLTSYDNLIVELVTYFEHKVAQLRAAGVVDIIIDPGFGFAKTVEQNFTLLRNLNEFSLFELPILVGLSRKSMTYKTLGIEASEALPGTIALNTVALLQGASILRVHDVKEAVQTIKLVSRLI</sequence>
<protein>
    <recommendedName>
        <fullName evidence="6">Dihydropteroate synthase</fullName>
        <ecNumber evidence="5">2.5.1.15</ecNumber>
    </recommendedName>
    <alternativeName>
        <fullName evidence="11">Dihydropteroate pyrophosphorylase</fullName>
    </alternativeName>
</protein>
<evidence type="ECO:0000256" key="2">
    <source>
        <dbReference type="ARBA" id="ARBA00001946"/>
    </source>
</evidence>
<dbReference type="Pfam" id="PF00809">
    <property type="entry name" value="Pterin_bind"/>
    <property type="match status" value="1"/>
</dbReference>